<accession>A0A370HEI9</accession>
<keyword evidence="3" id="KW-0418">Kinase</keyword>
<comment type="caution">
    <text evidence="3">The sequence shown here is derived from an EMBL/GenBank/DDBJ whole genome shotgun (WGS) entry which is preliminary data.</text>
</comment>
<protein>
    <submittedName>
        <fullName evidence="3">Putative NBD/HSP70 family sugar kinase</fullName>
    </submittedName>
</protein>
<dbReference type="RefSeq" id="WP_068012576.1">
    <property type="nucleotide sequence ID" value="NZ_QQAZ01000003.1"/>
</dbReference>
<evidence type="ECO:0000313" key="3">
    <source>
        <dbReference type="EMBL" id="RDI53303.1"/>
    </source>
</evidence>
<dbReference type="Proteomes" id="UP000255355">
    <property type="component" value="Unassembled WGS sequence"/>
</dbReference>
<dbReference type="EMBL" id="QQAZ01000003">
    <property type="protein sequence ID" value="RDI53303.1"/>
    <property type="molecule type" value="Genomic_DNA"/>
</dbReference>
<organism evidence="3 4">
    <name type="scientific">Nocardia mexicana</name>
    <dbReference type="NCBI Taxonomy" id="279262"/>
    <lineage>
        <taxon>Bacteria</taxon>
        <taxon>Bacillati</taxon>
        <taxon>Actinomycetota</taxon>
        <taxon>Actinomycetes</taxon>
        <taxon>Mycobacteriales</taxon>
        <taxon>Nocardiaceae</taxon>
        <taxon>Nocardia</taxon>
    </lineage>
</organism>
<comment type="similarity">
    <text evidence="1">Belongs to the ROK (NagC/XylR) family.</text>
</comment>
<keyword evidence="4" id="KW-1185">Reference proteome</keyword>
<dbReference type="InterPro" id="IPR043129">
    <property type="entry name" value="ATPase_NBD"/>
</dbReference>
<dbReference type="InterPro" id="IPR036390">
    <property type="entry name" value="WH_DNA-bd_sf"/>
</dbReference>
<reference evidence="3 4" key="1">
    <citation type="submission" date="2018-07" db="EMBL/GenBank/DDBJ databases">
        <title>Genomic Encyclopedia of Type Strains, Phase IV (KMG-IV): sequencing the most valuable type-strain genomes for metagenomic binning, comparative biology and taxonomic classification.</title>
        <authorList>
            <person name="Goeker M."/>
        </authorList>
    </citation>
    <scope>NUCLEOTIDE SEQUENCE [LARGE SCALE GENOMIC DNA]</scope>
    <source>
        <strain evidence="3 4">DSM 44952</strain>
    </source>
</reference>
<dbReference type="AlphaFoldDB" id="A0A370HEI9"/>
<gene>
    <name evidence="3" type="ORF">DFR68_103691</name>
</gene>
<dbReference type="SUPFAM" id="SSF53067">
    <property type="entry name" value="Actin-like ATPase domain"/>
    <property type="match status" value="2"/>
</dbReference>
<sequence>MDDHSAPSDSVAVRRRNLGLVLRHIAAHGPCARTEIAAATSLSHATVTTLITDLTARGLVREDGVRHGDGRGRPRRLIRLVPGRALVVAVQISLDLLRVAVADLSGAIVWREATEHHSTPGEPAEMATAVAASIGRAAVATGSAGTALTTGMAGATETAGTAGTAGTTDSVDTAGATGTAGTTGAAAKLVRTAVAMAGPVGADGEQTVLAATDFGWFRPVRLGALIAERLPDSDCPLDVINDANAAALAEYYAHPGRPRAMVYIEAGTGIGGGVVLDGRVHTGSHGIAGEPGHIPVALDGPACTCGARGCLVCYAGPEAVVTAAGFGATLRQDGLRNALARLDTALRQGDERAEAALRQAGRAVGTAVLSISGLLDAEEIVLGGLLAHWLPWLEPAVSQVTAGRRALVPTVRTAVTAARLGEDAILSGALELARQAVLDDPAAIPPLPTHPLRVPAPPTGR</sequence>
<dbReference type="STRING" id="1210089.GCA_001613165_00140"/>
<proteinExistence type="inferred from homology"/>
<dbReference type="PANTHER" id="PTHR18964:SF149">
    <property type="entry name" value="BIFUNCTIONAL UDP-N-ACETYLGLUCOSAMINE 2-EPIMERASE_N-ACETYLMANNOSAMINE KINASE"/>
    <property type="match status" value="1"/>
</dbReference>
<evidence type="ECO:0000313" key="4">
    <source>
        <dbReference type="Proteomes" id="UP000255355"/>
    </source>
</evidence>
<feature type="domain" description="HTH marR-type" evidence="2">
    <location>
        <begin position="20"/>
        <end position="62"/>
    </location>
</feature>
<dbReference type="InterPro" id="IPR036388">
    <property type="entry name" value="WH-like_DNA-bd_sf"/>
</dbReference>
<dbReference type="Gene3D" id="1.10.10.10">
    <property type="entry name" value="Winged helix-like DNA-binding domain superfamily/Winged helix DNA-binding domain"/>
    <property type="match status" value="1"/>
</dbReference>
<dbReference type="Pfam" id="PF00480">
    <property type="entry name" value="ROK"/>
    <property type="match status" value="1"/>
</dbReference>
<dbReference type="InterPro" id="IPR000835">
    <property type="entry name" value="HTH_MarR-typ"/>
</dbReference>
<evidence type="ECO:0000259" key="2">
    <source>
        <dbReference type="Pfam" id="PF12802"/>
    </source>
</evidence>
<dbReference type="PANTHER" id="PTHR18964">
    <property type="entry name" value="ROK (REPRESSOR, ORF, KINASE) FAMILY"/>
    <property type="match status" value="1"/>
</dbReference>
<dbReference type="GO" id="GO:0016301">
    <property type="term" value="F:kinase activity"/>
    <property type="evidence" value="ECO:0007669"/>
    <property type="project" value="UniProtKB-KW"/>
</dbReference>
<dbReference type="InterPro" id="IPR000600">
    <property type="entry name" value="ROK"/>
</dbReference>
<dbReference type="Pfam" id="PF12802">
    <property type="entry name" value="MarR_2"/>
    <property type="match status" value="1"/>
</dbReference>
<evidence type="ECO:0000256" key="1">
    <source>
        <dbReference type="ARBA" id="ARBA00006479"/>
    </source>
</evidence>
<keyword evidence="3" id="KW-0808">Transferase</keyword>
<dbReference type="Gene3D" id="3.30.420.40">
    <property type="match status" value="2"/>
</dbReference>
<dbReference type="GO" id="GO:0003700">
    <property type="term" value="F:DNA-binding transcription factor activity"/>
    <property type="evidence" value="ECO:0007669"/>
    <property type="project" value="InterPro"/>
</dbReference>
<dbReference type="SUPFAM" id="SSF46785">
    <property type="entry name" value="Winged helix' DNA-binding domain"/>
    <property type="match status" value="1"/>
</dbReference>
<name>A0A370HEI9_9NOCA</name>